<keyword evidence="2" id="KW-1185">Reference proteome</keyword>
<evidence type="ECO:0000313" key="2">
    <source>
        <dbReference type="Proteomes" id="UP000199705"/>
    </source>
</evidence>
<accession>A0A1G7TEB2</accession>
<organism evidence="1 2">
    <name type="scientific">Mucilaginibacter gossypii</name>
    <dbReference type="NCBI Taxonomy" id="551996"/>
    <lineage>
        <taxon>Bacteria</taxon>
        <taxon>Pseudomonadati</taxon>
        <taxon>Bacteroidota</taxon>
        <taxon>Sphingobacteriia</taxon>
        <taxon>Sphingobacteriales</taxon>
        <taxon>Sphingobacteriaceae</taxon>
        <taxon>Mucilaginibacter</taxon>
    </lineage>
</organism>
<gene>
    <name evidence="1" type="ORF">SAMN05192573_103132</name>
</gene>
<dbReference type="RefSeq" id="WP_176844393.1">
    <property type="nucleotide sequence ID" value="NZ_CP071878.2"/>
</dbReference>
<sequence>MLQESKVIILYLPVHIWAMEKSFNLSPFTFYLKKHCIITVRNLLHKRTVKFWYDGVIY</sequence>
<dbReference type="Proteomes" id="UP000199705">
    <property type="component" value="Unassembled WGS sequence"/>
</dbReference>
<name>A0A1G7TEB2_9SPHI</name>
<dbReference type="STRING" id="551996.SAMN05192573_103132"/>
<protein>
    <submittedName>
        <fullName evidence="1">Uncharacterized protein</fullName>
    </submittedName>
</protein>
<proteinExistence type="predicted"/>
<dbReference type="AlphaFoldDB" id="A0A1G7TEB2"/>
<reference evidence="2" key="1">
    <citation type="submission" date="2016-10" db="EMBL/GenBank/DDBJ databases">
        <authorList>
            <person name="Varghese N."/>
            <person name="Submissions S."/>
        </authorList>
    </citation>
    <scope>NUCLEOTIDE SEQUENCE [LARGE SCALE GENOMIC DNA]</scope>
    <source>
        <strain evidence="2">Gh-67</strain>
    </source>
</reference>
<evidence type="ECO:0000313" key="1">
    <source>
        <dbReference type="EMBL" id="SDG33666.1"/>
    </source>
</evidence>
<dbReference type="EMBL" id="FNCG01000003">
    <property type="protein sequence ID" value="SDG33666.1"/>
    <property type="molecule type" value="Genomic_DNA"/>
</dbReference>